<dbReference type="AlphaFoldDB" id="M2NGU1"/>
<name>M2NGU1_BAUPA</name>
<dbReference type="EMBL" id="KB445553">
    <property type="protein sequence ID" value="EMC98509.1"/>
    <property type="molecule type" value="Genomic_DNA"/>
</dbReference>
<protein>
    <submittedName>
        <fullName evidence="2">Uncharacterized protein</fullName>
    </submittedName>
</protein>
<keyword evidence="1" id="KW-0472">Membrane</keyword>
<dbReference type="Proteomes" id="UP000011761">
    <property type="component" value="Unassembled WGS sequence"/>
</dbReference>
<accession>M2NGU1</accession>
<dbReference type="GeneID" id="19114237"/>
<feature type="transmembrane region" description="Helical" evidence="1">
    <location>
        <begin position="20"/>
        <end position="40"/>
    </location>
</feature>
<keyword evidence="1" id="KW-0812">Transmembrane</keyword>
<gene>
    <name evidence="2" type="ORF">BAUCODRAFT_428759</name>
</gene>
<keyword evidence="3" id="KW-1185">Reference proteome</keyword>
<evidence type="ECO:0000313" key="3">
    <source>
        <dbReference type="Proteomes" id="UP000011761"/>
    </source>
</evidence>
<evidence type="ECO:0000313" key="2">
    <source>
        <dbReference type="EMBL" id="EMC98509.1"/>
    </source>
</evidence>
<evidence type="ECO:0000256" key="1">
    <source>
        <dbReference type="SAM" id="Phobius"/>
    </source>
</evidence>
<organism evidence="2 3">
    <name type="scientific">Baudoinia panamericana (strain UAMH 10762)</name>
    <name type="common">Angels' share fungus</name>
    <name type="synonym">Baudoinia compniacensis (strain UAMH 10762)</name>
    <dbReference type="NCBI Taxonomy" id="717646"/>
    <lineage>
        <taxon>Eukaryota</taxon>
        <taxon>Fungi</taxon>
        <taxon>Dikarya</taxon>
        <taxon>Ascomycota</taxon>
        <taxon>Pezizomycotina</taxon>
        <taxon>Dothideomycetes</taxon>
        <taxon>Dothideomycetidae</taxon>
        <taxon>Mycosphaerellales</taxon>
        <taxon>Teratosphaeriaceae</taxon>
        <taxon>Baudoinia</taxon>
    </lineage>
</organism>
<proteinExistence type="predicted"/>
<dbReference type="KEGG" id="bcom:BAUCODRAFT_428759"/>
<dbReference type="RefSeq" id="XP_007675087.1">
    <property type="nucleotide sequence ID" value="XM_007676897.1"/>
</dbReference>
<sequence>MEESHVEKIVQRLQNHKLSLALMLSILQCISLYAIPIYAAEISNLEMYRFVIEPRSTAQEYEEQQTARTNRLPLAKRSSSPWFQRYYWRTSS</sequence>
<reference evidence="2 3" key="1">
    <citation type="journal article" date="2012" name="PLoS Pathog.">
        <title>Diverse lifestyles and strategies of plant pathogenesis encoded in the genomes of eighteen Dothideomycetes fungi.</title>
        <authorList>
            <person name="Ohm R.A."/>
            <person name="Feau N."/>
            <person name="Henrissat B."/>
            <person name="Schoch C.L."/>
            <person name="Horwitz B.A."/>
            <person name="Barry K.W."/>
            <person name="Condon B.J."/>
            <person name="Copeland A.C."/>
            <person name="Dhillon B."/>
            <person name="Glaser F."/>
            <person name="Hesse C.N."/>
            <person name="Kosti I."/>
            <person name="LaButti K."/>
            <person name="Lindquist E.A."/>
            <person name="Lucas S."/>
            <person name="Salamov A.A."/>
            <person name="Bradshaw R.E."/>
            <person name="Ciuffetti L."/>
            <person name="Hamelin R.C."/>
            <person name="Kema G.H.J."/>
            <person name="Lawrence C."/>
            <person name="Scott J.A."/>
            <person name="Spatafora J.W."/>
            <person name="Turgeon B.G."/>
            <person name="de Wit P.J.G.M."/>
            <person name="Zhong S."/>
            <person name="Goodwin S.B."/>
            <person name="Grigoriev I.V."/>
        </authorList>
    </citation>
    <scope>NUCLEOTIDE SEQUENCE [LARGE SCALE GENOMIC DNA]</scope>
    <source>
        <strain evidence="2 3">UAMH 10762</strain>
    </source>
</reference>
<dbReference type="HOGENOM" id="CLU_2412925_0_0_1"/>
<dbReference type="OrthoDB" id="19923at2759"/>
<keyword evidence="1" id="KW-1133">Transmembrane helix</keyword>